<dbReference type="SUPFAM" id="SSF52200">
    <property type="entry name" value="Toll/Interleukin receptor TIR domain"/>
    <property type="match status" value="1"/>
</dbReference>
<gene>
    <name evidence="3" type="ORF">SAMN05660236_0388</name>
</gene>
<evidence type="ECO:0000313" key="4">
    <source>
        <dbReference type="Proteomes" id="UP000190961"/>
    </source>
</evidence>
<dbReference type="RefSeq" id="WP_079685019.1">
    <property type="nucleotide sequence ID" value="NZ_FUZU01000001.1"/>
</dbReference>
<dbReference type="InterPro" id="IPR000157">
    <property type="entry name" value="TIR_dom"/>
</dbReference>
<evidence type="ECO:0000259" key="2">
    <source>
        <dbReference type="PROSITE" id="PS50104"/>
    </source>
</evidence>
<sequence length="282" mass="32477">MSAQSIISQIATADREINTIQGQIHSLDDNISRKQKDANSILDKISREKDLKRIITYQKDLTGKNEEISRIEKDKYSKTKTLVDKQKKRNELQQQLNKVEKVERDKAMSQQKEILNIQQQITREMEWQKRMPIQTWSAHIPASAQDVVYDVFVSHASDDKEDFVKPFVDVLQAKGLKVWYDAITLKVGDSLRSSIDKGLLNSRYGIVVLSEAYIKKEWTVKELNGLFAKEIEGKKVILPIWHKITKNEVMNFSPMIADILALNTSTYSIDELADKIIEAIEQ</sequence>
<dbReference type="GO" id="GO:0007165">
    <property type="term" value="P:signal transduction"/>
    <property type="evidence" value="ECO:0007669"/>
    <property type="project" value="InterPro"/>
</dbReference>
<organism evidence="3 4">
    <name type="scientific">Ohtaekwangia koreensis</name>
    <dbReference type="NCBI Taxonomy" id="688867"/>
    <lineage>
        <taxon>Bacteria</taxon>
        <taxon>Pseudomonadati</taxon>
        <taxon>Bacteroidota</taxon>
        <taxon>Cytophagia</taxon>
        <taxon>Cytophagales</taxon>
        <taxon>Fulvivirgaceae</taxon>
        <taxon>Ohtaekwangia</taxon>
    </lineage>
</organism>
<protein>
    <submittedName>
        <fullName evidence="3">TIR domain-containing protein</fullName>
    </submittedName>
</protein>
<keyword evidence="4" id="KW-1185">Reference proteome</keyword>
<dbReference type="EMBL" id="FUZU01000001">
    <property type="protein sequence ID" value="SKC42512.1"/>
    <property type="molecule type" value="Genomic_DNA"/>
</dbReference>
<proteinExistence type="predicted"/>
<dbReference type="PROSITE" id="PS50104">
    <property type="entry name" value="TIR"/>
    <property type="match status" value="1"/>
</dbReference>
<dbReference type="Pfam" id="PF13676">
    <property type="entry name" value="TIR_2"/>
    <property type="match status" value="1"/>
</dbReference>
<feature type="domain" description="TIR" evidence="2">
    <location>
        <begin position="147"/>
        <end position="280"/>
    </location>
</feature>
<dbReference type="AlphaFoldDB" id="A0A1T5ITV1"/>
<dbReference type="STRING" id="688867.SAMN05660236_0388"/>
<evidence type="ECO:0000256" key="1">
    <source>
        <dbReference type="SAM" id="Coils"/>
    </source>
</evidence>
<name>A0A1T5ITV1_9BACT</name>
<accession>A0A1T5ITV1</accession>
<dbReference type="SMART" id="SM00255">
    <property type="entry name" value="TIR"/>
    <property type="match status" value="1"/>
</dbReference>
<reference evidence="3 4" key="1">
    <citation type="submission" date="2017-02" db="EMBL/GenBank/DDBJ databases">
        <authorList>
            <person name="Peterson S.W."/>
        </authorList>
    </citation>
    <scope>NUCLEOTIDE SEQUENCE [LARGE SCALE GENOMIC DNA]</scope>
    <source>
        <strain evidence="3 4">DSM 25262</strain>
    </source>
</reference>
<dbReference type="Proteomes" id="UP000190961">
    <property type="component" value="Unassembled WGS sequence"/>
</dbReference>
<feature type="coiled-coil region" evidence="1">
    <location>
        <begin position="82"/>
        <end position="112"/>
    </location>
</feature>
<dbReference type="OrthoDB" id="7285215at2"/>
<keyword evidence="1" id="KW-0175">Coiled coil</keyword>
<evidence type="ECO:0000313" key="3">
    <source>
        <dbReference type="EMBL" id="SKC42512.1"/>
    </source>
</evidence>
<dbReference type="InterPro" id="IPR035897">
    <property type="entry name" value="Toll_tir_struct_dom_sf"/>
</dbReference>
<dbReference type="Gene3D" id="3.40.50.10140">
    <property type="entry name" value="Toll/interleukin-1 receptor homology (TIR) domain"/>
    <property type="match status" value="1"/>
</dbReference>